<dbReference type="RefSeq" id="WP_410035273.1">
    <property type="nucleotide sequence ID" value="NZ_JBGMEF010000013.1"/>
</dbReference>
<gene>
    <name evidence="2" type="ORF">ACCQ42_02575</name>
</gene>
<dbReference type="Pfam" id="PF21983">
    <property type="entry name" value="NikA-like"/>
    <property type="match status" value="1"/>
</dbReference>
<evidence type="ECO:0000313" key="2">
    <source>
        <dbReference type="EMBL" id="MFO3666657.1"/>
    </source>
</evidence>
<dbReference type="Proteomes" id="UP001637994">
    <property type="component" value="Unassembled WGS sequence"/>
</dbReference>
<proteinExistence type="predicted"/>
<evidence type="ECO:0000256" key="1">
    <source>
        <dbReference type="SAM" id="MobiDB-lite"/>
    </source>
</evidence>
<protein>
    <recommendedName>
        <fullName evidence="4">Mobilization protein</fullName>
    </recommendedName>
</protein>
<dbReference type="InterPro" id="IPR053842">
    <property type="entry name" value="NikA-like"/>
</dbReference>
<feature type="region of interest" description="Disordered" evidence="1">
    <location>
        <begin position="1"/>
        <end position="21"/>
    </location>
</feature>
<feature type="compositionally biased region" description="Basic and acidic residues" evidence="1">
    <location>
        <begin position="1"/>
        <end position="12"/>
    </location>
</feature>
<name>A0ABW9MBE6_9FIRM</name>
<dbReference type="EMBL" id="JBGMEF010000013">
    <property type="protein sequence ID" value="MFO3666657.1"/>
    <property type="molecule type" value="Genomic_DNA"/>
</dbReference>
<accession>A0ABW9MBE6</accession>
<comment type="caution">
    <text evidence="2">The sequence shown here is derived from an EMBL/GenBank/DDBJ whole genome shotgun (WGS) entry which is preliminary data.</text>
</comment>
<organism evidence="2 3">
    <name type="scientific">Anaerococcus kampingae</name>
    <dbReference type="NCBI Taxonomy" id="3115614"/>
    <lineage>
        <taxon>Bacteria</taxon>
        <taxon>Bacillati</taxon>
        <taxon>Bacillota</taxon>
        <taxon>Tissierellia</taxon>
        <taxon>Tissierellales</taxon>
        <taxon>Peptoniphilaceae</taxon>
        <taxon>Anaerococcus</taxon>
    </lineage>
</organism>
<keyword evidence="3" id="KW-1185">Reference proteome</keyword>
<sequence>MFRRHSLDEISKKTRNKDKNRKRNRILNFRVSEEEYDLINKKIEISGLKKQDYFLQMLLNHEVKLASDYRLSDNIAKEIFQLAKVIKKFGKLNDDEADILIYILKYMKRSKKKKAPTTKSKGMHSCEKCSLDKFILPQESYLYQTGG</sequence>
<reference evidence="2 3" key="1">
    <citation type="journal article" date="2025" name="Anaerobe">
        <title>Description of Anaerococcus kampingiae sp. nov., Anaerococcus groningensis sp. nov., Anaerococcus martiniensis sp. nov., and Anaerococcus cruorum sp. nov., isolated from human clinical specimens.</title>
        <authorList>
            <person name="Boiten K.E."/>
            <person name="Meijer J."/>
            <person name="van Wezel E.M."/>
            <person name="Veloo A.C.M."/>
        </authorList>
    </citation>
    <scope>NUCLEOTIDE SEQUENCE [LARGE SCALE GENOMIC DNA]</scope>
    <source>
        <strain evidence="2 3">ENR0874</strain>
    </source>
</reference>
<evidence type="ECO:0008006" key="4">
    <source>
        <dbReference type="Google" id="ProtNLM"/>
    </source>
</evidence>
<evidence type="ECO:0000313" key="3">
    <source>
        <dbReference type="Proteomes" id="UP001637994"/>
    </source>
</evidence>